<comment type="caution">
    <text evidence="4">The sequence shown here is derived from an EMBL/GenBank/DDBJ whole genome shotgun (WGS) entry which is preliminary data.</text>
</comment>
<dbReference type="RefSeq" id="WP_204959042.1">
    <property type="nucleotide sequence ID" value="NZ_JAFEUO010000004.1"/>
</dbReference>
<evidence type="ECO:0000313" key="4">
    <source>
        <dbReference type="EMBL" id="MBM7083854.1"/>
    </source>
</evidence>
<feature type="domain" description="ATP-grasp" evidence="3">
    <location>
        <begin position="159"/>
        <end position="367"/>
    </location>
</feature>
<reference evidence="4 5" key="1">
    <citation type="submission" date="2021-02" db="EMBL/GenBank/DDBJ databases">
        <authorList>
            <person name="Lee D.-H."/>
        </authorList>
    </citation>
    <scope>NUCLEOTIDE SEQUENCE [LARGE SCALE GENOMIC DNA]</scope>
    <source>
        <strain evidence="4 5">MMS20-R2-29</strain>
    </source>
</reference>
<keyword evidence="5" id="KW-1185">Reference proteome</keyword>
<dbReference type="PROSITE" id="PS50975">
    <property type="entry name" value="ATP_GRASP"/>
    <property type="match status" value="1"/>
</dbReference>
<evidence type="ECO:0000313" key="5">
    <source>
        <dbReference type="Proteomes" id="UP000809587"/>
    </source>
</evidence>
<dbReference type="InterPro" id="IPR011761">
    <property type="entry name" value="ATP-grasp"/>
</dbReference>
<evidence type="ECO:0000256" key="2">
    <source>
        <dbReference type="SAM" id="MobiDB-lite"/>
    </source>
</evidence>
<keyword evidence="1" id="KW-0547">Nucleotide-binding</keyword>
<accession>A0ABS2JDH8</accession>
<dbReference type="EMBL" id="JAFEUO010000004">
    <property type="protein sequence ID" value="MBM7083854.1"/>
    <property type="molecule type" value="Genomic_DNA"/>
</dbReference>
<feature type="region of interest" description="Disordered" evidence="2">
    <location>
        <begin position="431"/>
        <end position="475"/>
    </location>
</feature>
<sequence>MPGPIDLVVPNNGEFNVRNARVDLGPRAAGGYLEFGAYLADQAVFWSTADRVLLLPAGYDPLWFADVHEALGSAPPPVVSPQPRTGRLLSDLMHDAAALATLRQALGGRPVRLLSWGATPELFLLVETIRSWGQRVDVDGVTRENEWASRYLDSKLSCLDLARDLRIPTARSVIVADRDELRGALAATLRRHPRAIVKSPYGVGGQGSAVVDSDDDSVAGFWDRMHDDPYFRTYPLIVQEFVAHAPGLGCPALDFRVVDGGVADLVLSAVTTTRGHLFQSVNVGVGSLPTEVADRIVPLGHRLGAAAGELGFRGWLCVDLIAGADGEIYLSEINARRSGAMHSIGLLTAWRAERDLTLSSHDLSSVRGPGPVSYRDRVRPAFLRAWAAGLRVYPTAVRGLAFPEPMMALVAAGSSAAEAEAVVRDVLAQIDSPPTRAGTGPGAPTPTSCPTPAAGSSDEPRDAGGPPGQMAATAR</sequence>
<protein>
    <recommendedName>
        <fullName evidence="3">ATP-grasp domain-containing protein</fullName>
    </recommendedName>
</protein>
<gene>
    <name evidence="4" type="ORF">JQN84_15140</name>
</gene>
<dbReference type="SUPFAM" id="SSF56059">
    <property type="entry name" value="Glutathione synthetase ATP-binding domain-like"/>
    <property type="match status" value="1"/>
</dbReference>
<evidence type="ECO:0000259" key="3">
    <source>
        <dbReference type="PROSITE" id="PS50975"/>
    </source>
</evidence>
<keyword evidence="1" id="KW-0067">ATP-binding</keyword>
<proteinExistence type="predicted"/>
<name>A0ABS2JDH8_9ACTN</name>
<organism evidence="4 5">
    <name type="scientific">Micromonospora humidisoli</name>
    <dbReference type="NCBI Taxonomy" id="2807622"/>
    <lineage>
        <taxon>Bacteria</taxon>
        <taxon>Bacillati</taxon>
        <taxon>Actinomycetota</taxon>
        <taxon>Actinomycetes</taxon>
        <taxon>Micromonosporales</taxon>
        <taxon>Micromonosporaceae</taxon>
        <taxon>Micromonospora</taxon>
    </lineage>
</organism>
<evidence type="ECO:0000256" key="1">
    <source>
        <dbReference type="PROSITE-ProRule" id="PRU00409"/>
    </source>
</evidence>
<dbReference type="Gene3D" id="3.30.470.20">
    <property type="entry name" value="ATP-grasp fold, B domain"/>
    <property type="match status" value="1"/>
</dbReference>
<dbReference type="Proteomes" id="UP000809587">
    <property type="component" value="Unassembled WGS sequence"/>
</dbReference>